<sequence length="49" mass="5441">MKDMDLFQPPTTQELLMVTINLNSIVATVPFATSYSSYGYPIATPCQNK</sequence>
<gene>
    <name evidence="1" type="ORF">HYC85_006679</name>
</gene>
<reference evidence="2" key="1">
    <citation type="journal article" date="2020" name="Nat. Commun.">
        <title>Genome assembly of wild tea tree DASZ reveals pedigree and selection history of tea varieties.</title>
        <authorList>
            <person name="Zhang W."/>
            <person name="Zhang Y."/>
            <person name="Qiu H."/>
            <person name="Guo Y."/>
            <person name="Wan H."/>
            <person name="Zhang X."/>
            <person name="Scossa F."/>
            <person name="Alseekh S."/>
            <person name="Zhang Q."/>
            <person name="Wang P."/>
            <person name="Xu L."/>
            <person name="Schmidt M.H."/>
            <person name="Jia X."/>
            <person name="Li D."/>
            <person name="Zhu A."/>
            <person name="Guo F."/>
            <person name="Chen W."/>
            <person name="Ni D."/>
            <person name="Usadel B."/>
            <person name="Fernie A.R."/>
            <person name="Wen W."/>
        </authorList>
    </citation>
    <scope>NUCLEOTIDE SEQUENCE [LARGE SCALE GENOMIC DNA]</scope>
    <source>
        <strain evidence="2">cv. G240</strain>
    </source>
</reference>
<evidence type="ECO:0000313" key="1">
    <source>
        <dbReference type="EMBL" id="KAF5953823.1"/>
    </source>
</evidence>
<dbReference type="EMBL" id="JACBKZ010000003">
    <property type="protein sequence ID" value="KAF5953823.1"/>
    <property type="molecule type" value="Genomic_DNA"/>
</dbReference>
<reference evidence="1 2" key="2">
    <citation type="submission" date="2020-07" db="EMBL/GenBank/DDBJ databases">
        <title>Genome assembly of wild tea tree DASZ reveals pedigree and selection history of tea varieties.</title>
        <authorList>
            <person name="Zhang W."/>
        </authorList>
    </citation>
    <scope>NUCLEOTIDE SEQUENCE [LARGE SCALE GENOMIC DNA]</scope>
    <source>
        <strain evidence="2">cv. G240</strain>
        <tissue evidence="1">Leaf</tissue>
    </source>
</reference>
<dbReference type="Proteomes" id="UP000593564">
    <property type="component" value="Unassembled WGS sequence"/>
</dbReference>
<name>A0A7J7HLT8_CAMSI</name>
<protein>
    <submittedName>
        <fullName evidence="1">Uncharacterized protein</fullName>
    </submittedName>
</protein>
<organism evidence="1 2">
    <name type="scientific">Camellia sinensis</name>
    <name type="common">Tea plant</name>
    <name type="synonym">Thea sinensis</name>
    <dbReference type="NCBI Taxonomy" id="4442"/>
    <lineage>
        <taxon>Eukaryota</taxon>
        <taxon>Viridiplantae</taxon>
        <taxon>Streptophyta</taxon>
        <taxon>Embryophyta</taxon>
        <taxon>Tracheophyta</taxon>
        <taxon>Spermatophyta</taxon>
        <taxon>Magnoliopsida</taxon>
        <taxon>eudicotyledons</taxon>
        <taxon>Gunneridae</taxon>
        <taxon>Pentapetalae</taxon>
        <taxon>asterids</taxon>
        <taxon>Ericales</taxon>
        <taxon>Theaceae</taxon>
        <taxon>Camellia</taxon>
    </lineage>
</organism>
<evidence type="ECO:0000313" key="2">
    <source>
        <dbReference type="Proteomes" id="UP000593564"/>
    </source>
</evidence>
<keyword evidence="2" id="KW-1185">Reference proteome</keyword>
<comment type="caution">
    <text evidence="1">The sequence shown here is derived from an EMBL/GenBank/DDBJ whole genome shotgun (WGS) entry which is preliminary data.</text>
</comment>
<dbReference type="AlphaFoldDB" id="A0A7J7HLT8"/>
<accession>A0A7J7HLT8</accession>
<proteinExistence type="predicted"/>